<evidence type="ECO:0000313" key="2">
    <source>
        <dbReference type="Proteomes" id="UP000178943"/>
    </source>
</evidence>
<evidence type="ECO:0008006" key="3">
    <source>
        <dbReference type="Google" id="ProtNLM"/>
    </source>
</evidence>
<dbReference type="STRING" id="1817863.A2Y62_03695"/>
<sequence>MNSSRHIISVSRRTDIPAFYTEWFLRRLKDGFAYYKNPFTGKLIHVSLLPEHIAGFVLWSKNFAPMLPYLEQIEQYNNRFFFHFTITGLSKEIELYVPPHDDTIKDLIYLSRRYSADNIIWRFDPVCITDRIPFGQHKETFTYCAEKLKGYITACYISFVHPYAKVLRNFKKYTSHHLLDISAEEKQHYATQLAHIAKQYGIQIYVCCNDYLLSEQVLKASCINSNNLLRIWGYDNVPHEQSAPTRKECACTKSQDIGAYDTCPHGCMYCYANSNKEACQVFLKKHNPEWQLLNSKQWTVGSEQRTM</sequence>
<reference evidence="1 2" key="1">
    <citation type="journal article" date="2016" name="Nat. Commun.">
        <title>Thousands of microbial genomes shed light on interconnected biogeochemical processes in an aquifer system.</title>
        <authorList>
            <person name="Anantharaman K."/>
            <person name="Brown C.T."/>
            <person name="Hug L.A."/>
            <person name="Sharon I."/>
            <person name="Castelle C.J."/>
            <person name="Probst A.J."/>
            <person name="Thomas B.C."/>
            <person name="Singh A."/>
            <person name="Wilkins M.J."/>
            <person name="Karaoz U."/>
            <person name="Brodie E.L."/>
            <person name="Williams K.H."/>
            <person name="Hubbard S.S."/>
            <person name="Banfield J.F."/>
        </authorList>
    </citation>
    <scope>NUCLEOTIDE SEQUENCE [LARGE SCALE GENOMIC DNA]</scope>
</reference>
<comment type="caution">
    <text evidence="1">The sequence shown here is derived from an EMBL/GenBank/DDBJ whole genome shotgun (WGS) entry which is preliminary data.</text>
</comment>
<evidence type="ECO:0000313" key="1">
    <source>
        <dbReference type="EMBL" id="OGF59556.1"/>
    </source>
</evidence>
<dbReference type="Pfam" id="PF08902">
    <property type="entry name" value="DUF1848"/>
    <property type="match status" value="1"/>
</dbReference>
<dbReference type="AlphaFoldDB" id="A0A1F5V815"/>
<organism evidence="1 2">
    <name type="scientific">Candidatus Fischerbacteria bacterium RBG_13_37_8</name>
    <dbReference type="NCBI Taxonomy" id="1817863"/>
    <lineage>
        <taxon>Bacteria</taxon>
        <taxon>Candidatus Fischeribacteriota</taxon>
    </lineage>
</organism>
<gene>
    <name evidence="1" type="ORF">A2Y62_03695</name>
</gene>
<dbReference type="InterPro" id="IPR014998">
    <property type="entry name" value="DUF1848"/>
</dbReference>
<name>A0A1F5V815_9BACT</name>
<dbReference type="Proteomes" id="UP000178943">
    <property type="component" value="Unassembled WGS sequence"/>
</dbReference>
<proteinExistence type="predicted"/>
<protein>
    <recommendedName>
        <fullName evidence="3">DNA repair photolyase</fullName>
    </recommendedName>
</protein>
<dbReference type="EMBL" id="MFGW01000210">
    <property type="protein sequence ID" value="OGF59556.1"/>
    <property type="molecule type" value="Genomic_DNA"/>
</dbReference>
<accession>A0A1F5V815</accession>